<sequence>MVSSLSGVGEAPAVGHEYKANTWIPAYKRYREDDDTSLRKLTTYYLCSGIGEAPRHKLPQAISTTHK</sequence>
<name>A0ABQ2RFH1_9GAMM</name>
<dbReference type="RefSeq" id="WP_160056049.1">
    <property type="nucleotide sequence ID" value="NZ_BMQX01000027.1"/>
</dbReference>
<comment type="caution">
    <text evidence="1">The sequence shown here is derived from an EMBL/GenBank/DDBJ whole genome shotgun (WGS) entry which is preliminary data.</text>
</comment>
<reference evidence="2" key="1">
    <citation type="journal article" date="2019" name="Int. J. Syst. Evol. Microbiol.">
        <title>The Global Catalogue of Microorganisms (GCM) 10K type strain sequencing project: providing services to taxonomists for standard genome sequencing and annotation.</title>
        <authorList>
            <consortium name="The Broad Institute Genomics Platform"/>
            <consortium name="The Broad Institute Genome Sequencing Center for Infectious Disease"/>
            <person name="Wu L."/>
            <person name="Ma J."/>
        </authorList>
    </citation>
    <scope>NUCLEOTIDE SEQUENCE [LARGE SCALE GENOMIC DNA]</scope>
    <source>
        <strain evidence="2">JCM 32306</strain>
    </source>
</reference>
<organism evidence="1 2">
    <name type="scientific">Shewanella litoralis</name>
    <dbReference type="NCBI Taxonomy" id="2282700"/>
    <lineage>
        <taxon>Bacteria</taxon>
        <taxon>Pseudomonadati</taxon>
        <taxon>Pseudomonadota</taxon>
        <taxon>Gammaproteobacteria</taxon>
        <taxon>Alteromonadales</taxon>
        <taxon>Shewanellaceae</taxon>
        <taxon>Shewanella</taxon>
    </lineage>
</organism>
<dbReference type="Proteomes" id="UP000619118">
    <property type="component" value="Unassembled WGS sequence"/>
</dbReference>
<proteinExistence type="predicted"/>
<evidence type="ECO:0000313" key="1">
    <source>
        <dbReference type="EMBL" id="GGQ29469.1"/>
    </source>
</evidence>
<protein>
    <submittedName>
        <fullName evidence="1">Uncharacterized protein</fullName>
    </submittedName>
</protein>
<keyword evidence="2" id="KW-1185">Reference proteome</keyword>
<accession>A0ABQ2RFH1</accession>
<dbReference type="EMBL" id="BMQX01000027">
    <property type="protein sequence ID" value="GGQ29469.1"/>
    <property type="molecule type" value="Genomic_DNA"/>
</dbReference>
<evidence type="ECO:0000313" key="2">
    <source>
        <dbReference type="Proteomes" id="UP000619118"/>
    </source>
</evidence>
<gene>
    <name evidence="1" type="ORF">GCM10009411_31440</name>
</gene>